<name>A0A4R5KGK7_9BACL</name>
<keyword evidence="2" id="KW-0963">Cytoplasm</keyword>
<dbReference type="Pfam" id="PF17853">
    <property type="entry name" value="GGDEF_2"/>
    <property type="match status" value="1"/>
</dbReference>
<evidence type="ECO:0000256" key="5">
    <source>
        <dbReference type="ARBA" id="ARBA00023015"/>
    </source>
</evidence>
<dbReference type="EMBL" id="SMRT01000015">
    <property type="protein sequence ID" value="TDF93835.1"/>
    <property type="molecule type" value="Genomic_DNA"/>
</dbReference>
<comment type="subcellular location">
    <subcellularLocation>
        <location evidence="1">Cytoplasm</location>
    </subcellularLocation>
</comment>
<evidence type="ECO:0000256" key="8">
    <source>
        <dbReference type="PROSITE-ProRule" id="PRU00169"/>
    </source>
</evidence>
<feature type="domain" description="Response regulatory" evidence="10">
    <location>
        <begin position="3"/>
        <end position="120"/>
    </location>
</feature>
<evidence type="ECO:0000256" key="6">
    <source>
        <dbReference type="ARBA" id="ARBA00023125"/>
    </source>
</evidence>
<evidence type="ECO:0000259" key="10">
    <source>
        <dbReference type="PROSITE" id="PS50110"/>
    </source>
</evidence>
<dbReference type="InterPro" id="IPR001789">
    <property type="entry name" value="Sig_transdc_resp-reg_receiver"/>
</dbReference>
<evidence type="ECO:0000259" key="9">
    <source>
        <dbReference type="PROSITE" id="PS01124"/>
    </source>
</evidence>
<dbReference type="InterPro" id="IPR051552">
    <property type="entry name" value="HptR"/>
</dbReference>
<dbReference type="Gene3D" id="3.40.50.2300">
    <property type="match status" value="1"/>
</dbReference>
<dbReference type="SUPFAM" id="SSF46689">
    <property type="entry name" value="Homeodomain-like"/>
    <property type="match status" value="2"/>
</dbReference>
<dbReference type="InterPro" id="IPR018060">
    <property type="entry name" value="HTH_AraC"/>
</dbReference>
<evidence type="ECO:0000256" key="1">
    <source>
        <dbReference type="ARBA" id="ARBA00004496"/>
    </source>
</evidence>
<evidence type="ECO:0000256" key="3">
    <source>
        <dbReference type="ARBA" id="ARBA00022553"/>
    </source>
</evidence>
<dbReference type="InterPro" id="IPR009057">
    <property type="entry name" value="Homeodomain-like_sf"/>
</dbReference>
<dbReference type="CDD" id="cd17536">
    <property type="entry name" value="REC_YesN-like"/>
    <property type="match status" value="1"/>
</dbReference>
<dbReference type="SMART" id="SM00342">
    <property type="entry name" value="HTH_ARAC"/>
    <property type="match status" value="1"/>
</dbReference>
<evidence type="ECO:0000313" key="12">
    <source>
        <dbReference type="Proteomes" id="UP000295636"/>
    </source>
</evidence>
<dbReference type="Proteomes" id="UP000295636">
    <property type="component" value="Unassembled WGS sequence"/>
</dbReference>
<dbReference type="GO" id="GO:0043565">
    <property type="term" value="F:sequence-specific DNA binding"/>
    <property type="evidence" value="ECO:0007669"/>
    <property type="project" value="InterPro"/>
</dbReference>
<keyword evidence="6" id="KW-0238">DNA-binding</keyword>
<proteinExistence type="predicted"/>
<evidence type="ECO:0000256" key="4">
    <source>
        <dbReference type="ARBA" id="ARBA00023012"/>
    </source>
</evidence>
<gene>
    <name evidence="11" type="ORF">E1757_25980</name>
</gene>
<dbReference type="GO" id="GO:0005737">
    <property type="term" value="C:cytoplasm"/>
    <property type="evidence" value="ECO:0007669"/>
    <property type="project" value="UniProtKB-SubCell"/>
</dbReference>
<keyword evidence="5" id="KW-0805">Transcription regulation</keyword>
<dbReference type="Gene3D" id="1.10.10.60">
    <property type="entry name" value="Homeodomain-like"/>
    <property type="match status" value="2"/>
</dbReference>
<accession>A0A4R5KGK7</accession>
<dbReference type="InterPro" id="IPR041522">
    <property type="entry name" value="CdaR_GGDEF"/>
</dbReference>
<dbReference type="SMART" id="SM00448">
    <property type="entry name" value="REC"/>
    <property type="match status" value="1"/>
</dbReference>
<dbReference type="Pfam" id="PF00072">
    <property type="entry name" value="Response_reg"/>
    <property type="match status" value="1"/>
</dbReference>
<sequence length="530" mass="62286">MIKLLIAEDDGLIREGLKCIIDWHELGIEIAAEARNGLEALDLFRETDPHIVLTDIRMPHNDGLELIENIRAGNSGTKIVVISGYDDYQYVRQAMKYQVEDYLLKPIDPEELKEIMKTCCQQIENDFIRDQMNRESFQLLKNNVFLRWVENRIDPNQLREKLDLLKIDFMNADFYQVCVITWHQPQEGTLSAEEINFRSFAILNIMEEHLDKLQRGYAFLNNDRHIVCILGGYGEQEHLFVEQNYNLLNQLCMQYSSMLKSPWYCTLGKLRTQIHHVHFSYQDALSLQDYMNYSDFAVCLDEQHMQLVYPFPEEEFPSLSCRDSILHAVLAGNREIWNDFIERDFRWVQTQPKPLAAGKYIAMEWLVWIKQNVRNGKIPDMKPFMKVRHVADIVNCGSAQELKGIIYNVLIQAEEICQGQLKSPKMTIIDQIKQYVLEHYDQQLSVQILADEFHLNNIYLGRLFKEQTGEYFSDYLNKIRINKAKELLETTYLKAADIAVRVGFLDPNYFYRKFKQITGVSPIVYRNMNK</sequence>
<keyword evidence="3 8" id="KW-0597">Phosphoprotein</keyword>
<evidence type="ECO:0000256" key="2">
    <source>
        <dbReference type="ARBA" id="ARBA00022490"/>
    </source>
</evidence>
<feature type="modified residue" description="4-aspartylphosphate" evidence="8">
    <location>
        <position position="55"/>
    </location>
</feature>
<keyword evidence="12" id="KW-1185">Reference proteome</keyword>
<dbReference type="OrthoDB" id="342399at2"/>
<protein>
    <submittedName>
        <fullName evidence="11">Response regulator transcription factor</fullName>
    </submittedName>
</protein>
<dbReference type="PROSITE" id="PS50110">
    <property type="entry name" value="RESPONSE_REGULATORY"/>
    <property type="match status" value="1"/>
</dbReference>
<dbReference type="PROSITE" id="PS01124">
    <property type="entry name" value="HTH_ARAC_FAMILY_2"/>
    <property type="match status" value="1"/>
</dbReference>
<keyword evidence="4" id="KW-0902">Two-component regulatory system</keyword>
<feature type="domain" description="HTH araC/xylS-type" evidence="9">
    <location>
        <begin position="430"/>
        <end position="528"/>
    </location>
</feature>
<dbReference type="GO" id="GO:0000160">
    <property type="term" value="P:phosphorelay signal transduction system"/>
    <property type="evidence" value="ECO:0007669"/>
    <property type="project" value="UniProtKB-KW"/>
</dbReference>
<comment type="caution">
    <text evidence="11">The sequence shown here is derived from an EMBL/GenBank/DDBJ whole genome shotgun (WGS) entry which is preliminary data.</text>
</comment>
<organism evidence="11 12">
    <name type="scientific">Paenibacillus piri</name>
    <dbReference type="NCBI Taxonomy" id="2547395"/>
    <lineage>
        <taxon>Bacteria</taxon>
        <taxon>Bacillati</taxon>
        <taxon>Bacillota</taxon>
        <taxon>Bacilli</taxon>
        <taxon>Bacillales</taxon>
        <taxon>Paenibacillaceae</taxon>
        <taxon>Paenibacillus</taxon>
    </lineage>
</organism>
<reference evidence="11 12" key="1">
    <citation type="submission" date="2019-03" db="EMBL/GenBank/DDBJ databases">
        <title>This is whole genome sequence of Paenibacillus sp MS74 strain.</title>
        <authorList>
            <person name="Trinh H.N."/>
        </authorList>
    </citation>
    <scope>NUCLEOTIDE SEQUENCE [LARGE SCALE GENOMIC DNA]</scope>
    <source>
        <strain evidence="11 12">MS74</strain>
    </source>
</reference>
<dbReference type="GO" id="GO:0003700">
    <property type="term" value="F:DNA-binding transcription factor activity"/>
    <property type="evidence" value="ECO:0007669"/>
    <property type="project" value="InterPro"/>
</dbReference>
<dbReference type="PANTHER" id="PTHR42713">
    <property type="entry name" value="HISTIDINE KINASE-RELATED"/>
    <property type="match status" value="1"/>
</dbReference>
<dbReference type="Pfam" id="PF12833">
    <property type="entry name" value="HTH_18"/>
    <property type="match status" value="1"/>
</dbReference>
<evidence type="ECO:0000256" key="7">
    <source>
        <dbReference type="ARBA" id="ARBA00023163"/>
    </source>
</evidence>
<keyword evidence="7" id="KW-0804">Transcription</keyword>
<dbReference type="RefSeq" id="WP_133233666.1">
    <property type="nucleotide sequence ID" value="NZ_SMRT01000015.1"/>
</dbReference>
<dbReference type="SUPFAM" id="SSF52172">
    <property type="entry name" value="CheY-like"/>
    <property type="match status" value="1"/>
</dbReference>
<dbReference type="PANTHER" id="PTHR42713:SF3">
    <property type="entry name" value="TRANSCRIPTIONAL REGULATORY PROTEIN HPTR"/>
    <property type="match status" value="1"/>
</dbReference>
<dbReference type="InterPro" id="IPR011006">
    <property type="entry name" value="CheY-like_superfamily"/>
</dbReference>
<dbReference type="AlphaFoldDB" id="A0A4R5KGK7"/>
<evidence type="ECO:0000313" key="11">
    <source>
        <dbReference type="EMBL" id="TDF93835.1"/>
    </source>
</evidence>